<proteinExistence type="predicted"/>
<sequence length="448" mass="46469">VYHVLILFSIIYPGPCVPQNVSASVSCSSNIASVIWGSSQGAELYTVTASSANGLSANCTSTSTSCDLLTLTCGQSYTITVKAKGSNCSSGNSAPVQVQAVPCTPNNVLPTVDCATNALVVSWTPGAGGQYYTATLQDSNGLSTTCQSTGSQCNVTGLRCGQLYHVNVTASDDLCSSPPSPTVNTNSVPCAASFIRAVLDCQLGTATVSWQYGAGAQGYAVSALAPVNNRASCTSNSSITHCELSNLQCGNEYTVNVQNLGYTCNASAQMTGSLITGPCVPQHLTAQYSPSTALLSWDVTKGGANFTAEAVSLEGLTVTCETSNTHCTFPDLGCGQIYNVSVTAHNSVCRDTVTSDPIKTEPCPPQNVKASLNCATHSATVSWEPSQLAVGYVAFLEGRNGHSTSCRTNHTYCSLFDLTCGTVYYVRVRAIGEVFNSSDSIGVNMTSG</sequence>
<feature type="domain" description="Fibronectin type-III" evidence="2">
    <location>
        <begin position="104"/>
        <end position="190"/>
    </location>
</feature>
<keyword evidence="4" id="KW-1185">Reference proteome</keyword>
<keyword evidence="1" id="KW-0732">Signal</keyword>
<dbReference type="InterPro" id="IPR036116">
    <property type="entry name" value="FN3_sf"/>
</dbReference>
<name>A0A672QYU9_SINGR</name>
<reference evidence="3" key="1">
    <citation type="submission" date="2025-08" db="UniProtKB">
        <authorList>
            <consortium name="Ensembl"/>
        </authorList>
    </citation>
    <scope>IDENTIFICATION</scope>
</reference>
<dbReference type="SUPFAM" id="SSF49265">
    <property type="entry name" value="Fibronectin type III"/>
    <property type="match status" value="3"/>
</dbReference>
<dbReference type="PANTHER" id="PTHR47135:SF3">
    <property type="entry name" value="FIBRONECTIN TYPE-III DOMAIN-CONTAINING PROTEIN"/>
    <property type="match status" value="1"/>
</dbReference>
<evidence type="ECO:0000256" key="1">
    <source>
        <dbReference type="SAM" id="SignalP"/>
    </source>
</evidence>
<dbReference type="AlphaFoldDB" id="A0A672QYU9"/>
<protein>
    <recommendedName>
        <fullName evidence="2">Fibronectin type-III domain-containing protein</fullName>
    </recommendedName>
</protein>
<dbReference type="SMART" id="SM00060">
    <property type="entry name" value="FN3"/>
    <property type="match status" value="3"/>
</dbReference>
<dbReference type="InterPro" id="IPR003961">
    <property type="entry name" value="FN3_dom"/>
</dbReference>
<feature type="domain" description="Fibronectin type-III" evidence="2">
    <location>
        <begin position="17"/>
        <end position="103"/>
    </location>
</feature>
<evidence type="ECO:0000313" key="4">
    <source>
        <dbReference type="Proteomes" id="UP000472262"/>
    </source>
</evidence>
<feature type="signal peptide" evidence="1">
    <location>
        <begin position="1"/>
        <end position="18"/>
    </location>
</feature>
<dbReference type="OMA" id="NCATHSA"/>
<dbReference type="Proteomes" id="UP000472262">
    <property type="component" value="Unassembled WGS sequence"/>
</dbReference>
<dbReference type="PANTHER" id="PTHR47135">
    <property type="entry name" value="FIBRONECTIN TYPE III DOMAIN-CONTAINING PROTEIN 7"/>
    <property type="match status" value="1"/>
</dbReference>
<dbReference type="Ensembl" id="ENSSGRT00000086793.1">
    <property type="protein sequence ID" value="ENSSGRP00000081517.1"/>
    <property type="gene ID" value="ENSSGRG00000041233.1"/>
</dbReference>
<accession>A0A672QYU9</accession>
<reference evidence="3" key="2">
    <citation type="submission" date="2025-09" db="UniProtKB">
        <authorList>
            <consortium name="Ensembl"/>
        </authorList>
    </citation>
    <scope>IDENTIFICATION</scope>
</reference>
<evidence type="ECO:0000313" key="3">
    <source>
        <dbReference type="Ensembl" id="ENSSGRP00000081517.1"/>
    </source>
</evidence>
<organism evidence="3 4">
    <name type="scientific">Sinocyclocheilus grahami</name>
    <name type="common">Dianchi golden-line fish</name>
    <name type="synonym">Barbus grahami</name>
    <dbReference type="NCBI Taxonomy" id="75366"/>
    <lineage>
        <taxon>Eukaryota</taxon>
        <taxon>Metazoa</taxon>
        <taxon>Chordata</taxon>
        <taxon>Craniata</taxon>
        <taxon>Vertebrata</taxon>
        <taxon>Euteleostomi</taxon>
        <taxon>Actinopterygii</taxon>
        <taxon>Neopterygii</taxon>
        <taxon>Teleostei</taxon>
        <taxon>Ostariophysi</taxon>
        <taxon>Cypriniformes</taxon>
        <taxon>Cyprinidae</taxon>
        <taxon>Cyprininae</taxon>
        <taxon>Sinocyclocheilus</taxon>
    </lineage>
</organism>
<evidence type="ECO:0000259" key="2">
    <source>
        <dbReference type="PROSITE" id="PS50853"/>
    </source>
</evidence>
<dbReference type="CDD" id="cd00063">
    <property type="entry name" value="FN3"/>
    <property type="match status" value="2"/>
</dbReference>
<dbReference type="Pfam" id="PF00041">
    <property type="entry name" value="fn3"/>
    <property type="match status" value="2"/>
</dbReference>
<feature type="domain" description="Fibronectin type-III" evidence="2">
    <location>
        <begin position="364"/>
        <end position="448"/>
    </location>
</feature>
<feature type="chain" id="PRO_5025661531" description="Fibronectin type-III domain-containing protein" evidence="1">
    <location>
        <begin position="19"/>
        <end position="448"/>
    </location>
</feature>
<dbReference type="Gene3D" id="2.60.40.10">
    <property type="entry name" value="Immunoglobulins"/>
    <property type="match status" value="4"/>
</dbReference>
<dbReference type="InParanoid" id="A0A672QYU9"/>
<dbReference type="PROSITE" id="PS50853">
    <property type="entry name" value="FN3"/>
    <property type="match status" value="3"/>
</dbReference>
<dbReference type="InterPro" id="IPR013783">
    <property type="entry name" value="Ig-like_fold"/>
</dbReference>